<protein>
    <submittedName>
        <fullName evidence="7">CR2 protein</fullName>
    </submittedName>
</protein>
<feature type="domain" description="Sushi" evidence="6">
    <location>
        <begin position="1"/>
        <end position="57"/>
    </location>
</feature>
<dbReference type="PROSITE" id="PS50923">
    <property type="entry name" value="SUSHI"/>
    <property type="match status" value="1"/>
</dbReference>
<keyword evidence="1 5" id="KW-0768">Sushi</keyword>
<evidence type="ECO:0000256" key="3">
    <source>
        <dbReference type="ARBA" id="ARBA00022737"/>
    </source>
</evidence>
<dbReference type="AlphaFoldDB" id="A0A7L0DJ14"/>
<dbReference type="PANTHER" id="PTHR45656">
    <property type="entry name" value="PROTEIN CBR-CLEC-78"/>
    <property type="match status" value="1"/>
</dbReference>
<dbReference type="CDD" id="cd00033">
    <property type="entry name" value="CCP"/>
    <property type="match status" value="1"/>
</dbReference>
<dbReference type="InterPro" id="IPR051277">
    <property type="entry name" value="SEZ6_CSMD_C4BPB_Regulators"/>
</dbReference>
<comment type="caution">
    <text evidence="5">Lacks conserved residue(s) required for the propagation of feature annotation.</text>
</comment>
<evidence type="ECO:0000259" key="6">
    <source>
        <dbReference type="PROSITE" id="PS50923"/>
    </source>
</evidence>
<proteinExistence type="predicted"/>
<organism evidence="7 8">
    <name type="scientific">Rostratula benghalensis</name>
    <name type="common">greater painted-snipe</name>
    <dbReference type="NCBI Taxonomy" id="118793"/>
    <lineage>
        <taxon>Eukaryota</taxon>
        <taxon>Metazoa</taxon>
        <taxon>Chordata</taxon>
        <taxon>Craniata</taxon>
        <taxon>Vertebrata</taxon>
        <taxon>Euteleostomi</taxon>
        <taxon>Archelosauria</taxon>
        <taxon>Archosauria</taxon>
        <taxon>Dinosauria</taxon>
        <taxon>Saurischia</taxon>
        <taxon>Theropoda</taxon>
        <taxon>Coelurosauria</taxon>
        <taxon>Aves</taxon>
        <taxon>Neognathae</taxon>
        <taxon>Neoaves</taxon>
        <taxon>Charadriiformes</taxon>
        <taxon>Rostratulidae</taxon>
        <taxon>Rostratula</taxon>
    </lineage>
</organism>
<dbReference type="InterPro" id="IPR035976">
    <property type="entry name" value="Sushi/SCR/CCP_sf"/>
</dbReference>
<name>A0A7L0DJ14_9CHAR</name>
<evidence type="ECO:0000313" key="8">
    <source>
        <dbReference type="Proteomes" id="UP000545435"/>
    </source>
</evidence>
<evidence type="ECO:0000313" key="7">
    <source>
        <dbReference type="EMBL" id="NXJ67181.1"/>
    </source>
</evidence>
<accession>A0A7L0DJ14</accession>
<gene>
    <name evidence="7" type="primary">Cr2_3</name>
    <name evidence="7" type="ORF">ROSBEN_R15850</name>
</gene>
<dbReference type="PANTHER" id="PTHR45656:SF4">
    <property type="entry name" value="PROTEIN CBR-CLEC-78"/>
    <property type="match status" value="1"/>
</dbReference>
<dbReference type="FunFam" id="2.10.70.10:FF:000014">
    <property type="entry name" value="Membrane cofactor protein"/>
    <property type="match status" value="1"/>
</dbReference>
<evidence type="ECO:0000256" key="2">
    <source>
        <dbReference type="ARBA" id="ARBA00022729"/>
    </source>
</evidence>
<dbReference type="InterPro" id="IPR000436">
    <property type="entry name" value="Sushi_SCR_CCP_dom"/>
</dbReference>
<dbReference type="Proteomes" id="UP000545435">
    <property type="component" value="Unassembled WGS sequence"/>
</dbReference>
<dbReference type="SMART" id="SM00032">
    <property type="entry name" value="CCP"/>
    <property type="match status" value="1"/>
</dbReference>
<sequence>CPAPQIQNGSVSVPRYRYAYKDTVSFQCHRGFTLRGHSTSQCQADRRWDPPVPVCEQGKCQCSHSSAWRSPS</sequence>
<keyword evidence="4 5" id="KW-1015">Disulfide bond</keyword>
<feature type="non-terminal residue" evidence="7">
    <location>
        <position position="72"/>
    </location>
</feature>
<keyword evidence="8" id="KW-1185">Reference proteome</keyword>
<keyword evidence="2" id="KW-0732">Signal</keyword>
<dbReference type="EMBL" id="VXAI01000194">
    <property type="protein sequence ID" value="NXJ67181.1"/>
    <property type="molecule type" value="Genomic_DNA"/>
</dbReference>
<dbReference type="Pfam" id="PF00084">
    <property type="entry name" value="Sushi"/>
    <property type="match status" value="1"/>
</dbReference>
<evidence type="ECO:0000256" key="1">
    <source>
        <dbReference type="ARBA" id="ARBA00022659"/>
    </source>
</evidence>
<feature type="disulfide bond" evidence="5">
    <location>
        <begin position="28"/>
        <end position="55"/>
    </location>
</feature>
<dbReference type="SUPFAM" id="SSF57535">
    <property type="entry name" value="Complement control module/SCR domain"/>
    <property type="match status" value="1"/>
</dbReference>
<feature type="non-terminal residue" evidence="7">
    <location>
        <position position="1"/>
    </location>
</feature>
<dbReference type="Gene3D" id="2.10.70.10">
    <property type="entry name" value="Complement Module, domain 1"/>
    <property type="match status" value="1"/>
</dbReference>
<keyword evidence="3" id="KW-0677">Repeat</keyword>
<reference evidence="7 8" key="1">
    <citation type="submission" date="2019-09" db="EMBL/GenBank/DDBJ databases">
        <title>Bird 10,000 Genomes (B10K) Project - Family phase.</title>
        <authorList>
            <person name="Zhang G."/>
        </authorList>
    </citation>
    <scope>NUCLEOTIDE SEQUENCE [LARGE SCALE GENOMIC DNA]</scope>
    <source>
        <strain evidence="7">B10K-DU-006-20</strain>
        <tissue evidence="7">Mixed tissue sample</tissue>
    </source>
</reference>
<evidence type="ECO:0000256" key="5">
    <source>
        <dbReference type="PROSITE-ProRule" id="PRU00302"/>
    </source>
</evidence>
<evidence type="ECO:0000256" key="4">
    <source>
        <dbReference type="ARBA" id="ARBA00023157"/>
    </source>
</evidence>
<comment type="caution">
    <text evidence="7">The sequence shown here is derived from an EMBL/GenBank/DDBJ whole genome shotgun (WGS) entry which is preliminary data.</text>
</comment>